<evidence type="ECO:0000256" key="2">
    <source>
        <dbReference type="ARBA" id="ARBA00023315"/>
    </source>
</evidence>
<evidence type="ECO:0000313" key="4">
    <source>
        <dbReference type="EMBL" id="SOE01591.1"/>
    </source>
</evidence>
<dbReference type="SUPFAM" id="SSF55729">
    <property type="entry name" value="Acyl-CoA N-acyltransferases (Nat)"/>
    <property type="match status" value="1"/>
</dbReference>
<accession>A0A286H1H1</accession>
<dbReference type="PROSITE" id="PS51186">
    <property type="entry name" value="GNAT"/>
    <property type="match status" value="1"/>
</dbReference>
<dbReference type="GO" id="GO:0005840">
    <property type="term" value="C:ribosome"/>
    <property type="evidence" value="ECO:0007669"/>
    <property type="project" value="UniProtKB-KW"/>
</dbReference>
<dbReference type="PANTHER" id="PTHR43877">
    <property type="entry name" value="AMINOALKYLPHOSPHONATE N-ACETYLTRANSFERASE-RELATED-RELATED"/>
    <property type="match status" value="1"/>
</dbReference>
<gene>
    <name evidence="4" type="ORF">SAMN05421508_1209</name>
</gene>
<dbReference type="EMBL" id="OCNJ01000020">
    <property type="protein sequence ID" value="SOE01591.1"/>
    <property type="molecule type" value="Genomic_DNA"/>
</dbReference>
<evidence type="ECO:0000313" key="5">
    <source>
        <dbReference type="Proteomes" id="UP000219621"/>
    </source>
</evidence>
<keyword evidence="4" id="KW-0687">Ribonucleoprotein</keyword>
<dbReference type="InterPro" id="IPR050832">
    <property type="entry name" value="Bact_Acetyltransf"/>
</dbReference>
<dbReference type="AlphaFoldDB" id="A0A286H1H1"/>
<dbReference type="GO" id="GO:0016747">
    <property type="term" value="F:acyltransferase activity, transferring groups other than amino-acyl groups"/>
    <property type="evidence" value="ECO:0007669"/>
    <property type="project" value="InterPro"/>
</dbReference>
<dbReference type="Proteomes" id="UP000219621">
    <property type="component" value="Unassembled WGS sequence"/>
</dbReference>
<keyword evidence="4" id="KW-0689">Ribosomal protein</keyword>
<dbReference type="NCBIfam" id="NF002959">
    <property type="entry name" value="PRK03624.1"/>
    <property type="match status" value="1"/>
</dbReference>
<dbReference type="RefSeq" id="WP_245913692.1">
    <property type="nucleotide sequence ID" value="NZ_OCNJ01000020.1"/>
</dbReference>
<protein>
    <submittedName>
        <fullName evidence="4">Ribosomal protein S18 acetylase RimI</fullName>
    </submittedName>
</protein>
<reference evidence="4 5" key="1">
    <citation type="submission" date="2017-09" db="EMBL/GenBank/DDBJ databases">
        <authorList>
            <person name="Ehlers B."/>
            <person name="Leendertz F.H."/>
        </authorList>
    </citation>
    <scope>NUCLEOTIDE SEQUENCE [LARGE SCALE GENOMIC DNA]</scope>
    <source>
        <strain evidence="4 5">USBA 140</strain>
    </source>
</reference>
<evidence type="ECO:0000259" key="3">
    <source>
        <dbReference type="PROSITE" id="PS51186"/>
    </source>
</evidence>
<organism evidence="4 5">
    <name type="scientific">Caenispirillum bisanense</name>
    <dbReference type="NCBI Taxonomy" id="414052"/>
    <lineage>
        <taxon>Bacteria</taxon>
        <taxon>Pseudomonadati</taxon>
        <taxon>Pseudomonadota</taxon>
        <taxon>Alphaproteobacteria</taxon>
        <taxon>Rhodospirillales</taxon>
        <taxon>Novispirillaceae</taxon>
        <taxon>Caenispirillum</taxon>
    </lineage>
</organism>
<dbReference type="CDD" id="cd04301">
    <property type="entry name" value="NAT_SF"/>
    <property type="match status" value="1"/>
</dbReference>
<keyword evidence="1" id="KW-0808">Transferase</keyword>
<proteinExistence type="predicted"/>
<keyword evidence="2" id="KW-0012">Acyltransferase</keyword>
<name>A0A286H1H1_9PROT</name>
<feature type="domain" description="N-acetyltransferase" evidence="3">
    <location>
        <begin position="8"/>
        <end position="150"/>
    </location>
</feature>
<dbReference type="InterPro" id="IPR016181">
    <property type="entry name" value="Acyl_CoA_acyltransferase"/>
</dbReference>
<dbReference type="InterPro" id="IPR000182">
    <property type="entry name" value="GNAT_dom"/>
</dbReference>
<dbReference type="Pfam" id="PF00583">
    <property type="entry name" value="Acetyltransf_1"/>
    <property type="match status" value="1"/>
</dbReference>
<dbReference type="Gene3D" id="3.40.630.30">
    <property type="match status" value="1"/>
</dbReference>
<sequence>MTTAALGVAIRPMDDAEQDAVAALWDACGLTRPWNPPAWDIPFARANPSSEVLVAVTDNGRVVGSVLCGHDGHRGWLYYVAVHPDHRRTGLGRRMVEAGEQWLAAQGVWKVMLMVRDTNAAVQDFYRSLGYDRDPVTVMSRRVAPSPGGG</sequence>
<keyword evidence="5" id="KW-1185">Reference proteome</keyword>
<evidence type="ECO:0000256" key="1">
    <source>
        <dbReference type="ARBA" id="ARBA00022679"/>
    </source>
</evidence>